<dbReference type="EMBL" id="CP019477">
    <property type="protein sequence ID" value="UQC83999.1"/>
    <property type="molecule type" value="Genomic_DNA"/>
</dbReference>
<gene>
    <name evidence="1" type="ORF">CLUP02_09495</name>
</gene>
<keyword evidence="2" id="KW-1185">Reference proteome</keyword>
<sequence length="263" mass="28774">MQADINTSHAFALFNIAPVNWDYEDHAVPSPSKLGSVPVTFSAEYNSQTFNANLVWSYHANETINDQLNMHSPFQYDREICTHVLPEIRLEPIDTCVAHHTLLGKDGVSGLHALAYIQVVTARDAGHGWAEKATALPLTLILIYQGQAVLAAPSTMYGGTVQPFLQGTEGCKCSDARHSGCRVENQTSRIVKRGGLPTTSPSPRPMMLQHPRGPAPMSSFLFAVCMECPHTVDRLVDTADKMQHASICLQHGGSRAPSLWYPP</sequence>
<proteinExistence type="predicted"/>
<accession>A0A9Q8SUT7</accession>
<dbReference type="AlphaFoldDB" id="A0A9Q8SUT7"/>
<evidence type="ECO:0000313" key="2">
    <source>
        <dbReference type="Proteomes" id="UP000830671"/>
    </source>
</evidence>
<name>A0A9Q8SUT7_9PEZI</name>
<dbReference type="GeneID" id="73343483"/>
<dbReference type="RefSeq" id="XP_049145617.1">
    <property type="nucleotide sequence ID" value="XM_049288473.1"/>
</dbReference>
<protein>
    <submittedName>
        <fullName evidence="1">Uncharacterized protein</fullName>
    </submittedName>
</protein>
<dbReference type="Proteomes" id="UP000830671">
    <property type="component" value="Chromosome 5"/>
</dbReference>
<organism evidence="1 2">
    <name type="scientific">Colletotrichum lupini</name>
    <dbReference type="NCBI Taxonomy" id="145971"/>
    <lineage>
        <taxon>Eukaryota</taxon>
        <taxon>Fungi</taxon>
        <taxon>Dikarya</taxon>
        <taxon>Ascomycota</taxon>
        <taxon>Pezizomycotina</taxon>
        <taxon>Sordariomycetes</taxon>
        <taxon>Hypocreomycetidae</taxon>
        <taxon>Glomerellales</taxon>
        <taxon>Glomerellaceae</taxon>
        <taxon>Colletotrichum</taxon>
        <taxon>Colletotrichum acutatum species complex</taxon>
    </lineage>
</organism>
<evidence type="ECO:0000313" key="1">
    <source>
        <dbReference type="EMBL" id="UQC83999.1"/>
    </source>
</evidence>
<dbReference type="KEGG" id="clup:CLUP02_09495"/>
<reference evidence="1" key="1">
    <citation type="journal article" date="2021" name="Mol. Plant Microbe Interact.">
        <title>Complete Genome Sequence of the Plant-Pathogenic Fungus Colletotrichum lupini.</title>
        <authorList>
            <person name="Baroncelli R."/>
            <person name="Pensec F."/>
            <person name="Da Lio D."/>
            <person name="Boufleur T."/>
            <person name="Vicente I."/>
            <person name="Sarrocco S."/>
            <person name="Picot A."/>
            <person name="Baraldi E."/>
            <person name="Sukno S."/>
            <person name="Thon M."/>
            <person name="Le Floch G."/>
        </authorList>
    </citation>
    <scope>NUCLEOTIDE SEQUENCE</scope>
    <source>
        <strain evidence="1">IMI 504893</strain>
    </source>
</reference>